<dbReference type="SUPFAM" id="SSF51004">
    <property type="entry name" value="C-terminal (heme d1) domain of cytochrome cd1-nitrite reductase"/>
    <property type="match status" value="1"/>
</dbReference>
<evidence type="ECO:0000256" key="1">
    <source>
        <dbReference type="ARBA" id="ARBA00005564"/>
    </source>
</evidence>
<sequence length="350" mass="38105">MLLIVGGYTVTMSEDAPGKASGISAYDFSPRDGSLEYRGHARTTNPSYLCTDPSRKIVYGVRECLNEEHPGVTAFRLQRGKGNKVVFEQLSDAGLHGDHPCHVALADRTLIASCYTSGSVHVFSLEPDGSIGEPLQRIELEEKNRAPHAHCAVFDTSRSRVYLSDLGSDCLRVFDRAADGRLTQRPDLAVDFPAGAGPRHLALHPSGEYLMVNFEYRGRVALIDLRESAPKLVLDLPSLPERAVEGTSGAAIRIDRAGKNIYTSERNYSVISALRLDLAKTSLQLRDTVPSGGVRPRDILLSPDNEWLLSANLKDHSIGVFQIGAGGGLRLNHVVRKVPSPTCLAWLPGM</sequence>
<comment type="caution">
    <text evidence="3">The sequence shown here is derived from an EMBL/GenBank/DDBJ whole genome shotgun (WGS) entry which is preliminary data.</text>
</comment>
<dbReference type="InterPro" id="IPR011048">
    <property type="entry name" value="Haem_d1_sf"/>
</dbReference>
<dbReference type="Pfam" id="PF10282">
    <property type="entry name" value="Lactonase"/>
    <property type="match status" value="1"/>
</dbReference>
<dbReference type="GO" id="GO:0006006">
    <property type="term" value="P:glucose metabolic process"/>
    <property type="evidence" value="ECO:0007669"/>
    <property type="project" value="UniProtKB-KW"/>
</dbReference>
<evidence type="ECO:0000256" key="2">
    <source>
        <dbReference type="ARBA" id="ARBA00022526"/>
    </source>
</evidence>
<organism evidence="3 4">
    <name type="scientific">Neolewinella litorea</name>
    <dbReference type="NCBI Taxonomy" id="2562452"/>
    <lineage>
        <taxon>Bacteria</taxon>
        <taxon>Pseudomonadati</taxon>
        <taxon>Bacteroidota</taxon>
        <taxon>Saprospiria</taxon>
        <taxon>Saprospirales</taxon>
        <taxon>Lewinellaceae</taxon>
        <taxon>Neolewinella</taxon>
    </lineage>
</organism>
<proteinExistence type="inferred from homology"/>
<dbReference type="InterPro" id="IPR015943">
    <property type="entry name" value="WD40/YVTN_repeat-like_dom_sf"/>
</dbReference>
<dbReference type="OrthoDB" id="9790815at2"/>
<dbReference type="InterPro" id="IPR019405">
    <property type="entry name" value="Lactonase_7-beta_prop"/>
</dbReference>
<dbReference type="PANTHER" id="PTHR30344:SF1">
    <property type="entry name" value="6-PHOSPHOGLUCONOLACTONASE"/>
    <property type="match status" value="1"/>
</dbReference>
<dbReference type="GO" id="GO:0017057">
    <property type="term" value="F:6-phosphogluconolactonase activity"/>
    <property type="evidence" value="ECO:0007669"/>
    <property type="project" value="TreeGrafter"/>
</dbReference>
<dbReference type="RefSeq" id="WP_136460546.1">
    <property type="nucleotide sequence ID" value="NZ_SRSF01000013.1"/>
</dbReference>
<dbReference type="PANTHER" id="PTHR30344">
    <property type="entry name" value="6-PHOSPHOGLUCONOLACTONASE-RELATED"/>
    <property type="match status" value="1"/>
</dbReference>
<protein>
    <recommendedName>
        <fullName evidence="5">Lactonase family protein</fullName>
    </recommendedName>
</protein>
<dbReference type="Proteomes" id="UP000308528">
    <property type="component" value="Unassembled WGS sequence"/>
</dbReference>
<comment type="similarity">
    <text evidence="1">Belongs to the cycloisomerase 2 family.</text>
</comment>
<dbReference type="InterPro" id="IPR050282">
    <property type="entry name" value="Cycloisomerase_2"/>
</dbReference>
<keyword evidence="2" id="KW-0119">Carbohydrate metabolism</keyword>
<name>A0A4S4N8T1_9BACT</name>
<dbReference type="Gene3D" id="2.130.10.10">
    <property type="entry name" value="YVTN repeat-like/Quinoprotein amine dehydrogenase"/>
    <property type="match status" value="1"/>
</dbReference>
<dbReference type="AlphaFoldDB" id="A0A4S4N8T1"/>
<accession>A0A4S4N8T1</accession>
<gene>
    <name evidence="3" type="ORF">E4021_16805</name>
</gene>
<evidence type="ECO:0008006" key="5">
    <source>
        <dbReference type="Google" id="ProtNLM"/>
    </source>
</evidence>
<dbReference type="EMBL" id="SRSF01000013">
    <property type="protein sequence ID" value="THH34975.1"/>
    <property type="molecule type" value="Genomic_DNA"/>
</dbReference>
<keyword evidence="2" id="KW-0313">Glucose metabolism</keyword>
<evidence type="ECO:0000313" key="3">
    <source>
        <dbReference type="EMBL" id="THH34975.1"/>
    </source>
</evidence>
<evidence type="ECO:0000313" key="4">
    <source>
        <dbReference type="Proteomes" id="UP000308528"/>
    </source>
</evidence>
<reference evidence="3 4" key="1">
    <citation type="submission" date="2019-04" db="EMBL/GenBank/DDBJ databases">
        <title>Lewinella litorea sp. nov., isolated from a marine sand.</title>
        <authorList>
            <person name="Yoon J.-H."/>
        </authorList>
    </citation>
    <scope>NUCLEOTIDE SEQUENCE [LARGE SCALE GENOMIC DNA]</scope>
    <source>
        <strain evidence="3 4">HSMS-39</strain>
    </source>
</reference>
<keyword evidence="4" id="KW-1185">Reference proteome</keyword>